<dbReference type="Gramene" id="rna9772">
    <property type="protein sequence ID" value="RHN73884.1"/>
    <property type="gene ID" value="gene9772"/>
</dbReference>
<dbReference type="EMBL" id="CM001218">
    <property type="protein sequence ID" value="AES65724.1"/>
    <property type="molecule type" value="Genomic_DNA"/>
</dbReference>
<proteinExistence type="predicted"/>
<feature type="chain" id="PRO_5014572423" evidence="1">
    <location>
        <begin position="30"/>
        <end position="456"/>
    </location>
</feature>
<dbReference type="PANTHER" id="PTHR31900:SF34">
    <property type="entry name" value="EMB|CAB62440.1-RELATED"/>
    <property type="match status" value="1"/>
</dbReference>
<protein>
    <submittedName>
        <fullName evidence="3">F-box/RNI/FBD-like domain protein</fullName>
    </submittedName>
    <submittedName>
        <fullName evidence="4">Putative leucine-rich repeat domain, L domain-containing protein</fullName>
    </submittedName>
</protein>
<feature type="signal peptide" evidence="1">
    <location>
        <begin position="1"/>
        <end position="29"/>
    </location>
</feature>
<dbReference type="EnsemblPlants" id="AES65724">
    <property type="protein sequence ID" value="AES65724"/>
    <property type="gene ID" value="MTR_2g048140"/>
</dbReference>
<gene>
    <name evidence="5" type="primary">11422908</name>
    <name evidence="3" type="ordered locus">MTR_2g048140</name>
    <name evidence="4" type="ORF">MtrunA17_Chr2g0303411</name>
</gene>
<evidence type="ECO:0000313" key="5">
    <source>
        <dbReference type="EnsemblPlants" id="AES65724"/>
    </source>
</evidence>
<dbReference type="SUPFAM" id="SSF52047">
    <property type="entry name" value="RNI-like"/>
    <property type="match status" value="1"/>
</dbReference>
<evidence type="ECO:0000313" key="4">
    <source>
        <dbReference type="EMBL" id="RHN73884.1"/>
    </source>
</evidence>
<keyword evidence="6" id="KW-1185">Reference proteome</keyword>
<dbReference type="EMBL" id="PSQE01000002">
    <property type="protein sequence ID" value="RHN73884.1"/>
    <property type="molecule type" value="Genomic_DNA"/>
</dbReference>
<reference evidence="3 6" key="2">
    <citation type="journal article" date="2014" name="BMC Genomics">
        <title>An improved genome release (version Mt4.0) for the model legume Medicago truncatula.</title>
        <authorList>
            <person name="Tang H."/>
            <person name="Krishnakumar V."/>
            <person name="Bidwell S."/>
            <person name="Rosen B."/>
            <person name="Chan A."/>
            <person name="Zhou S."/>
            <person name="Gentzbittel L."/>
            <person name="Childs K.L."/>
            <person name="Yandell M."/>
            <person name="Gundlach H."/>
            <person name="Mayer K.F."/>
            <person name="Schwartz D.C."/>
            <person name="Town C.D."/>
        </authorList>
    </citation>
    <scope>GENOME REANNOTATION</scope>
    <source>
        <strain evidence="5 6">cv. Jemalong A17</strain>
    </source>
</reference>
<dbReference type="Proteomes" id="UP000002051">
    <property type="component" value="Chromosome 2"/>
</dbReference>
<dbReference type="HOGENOM" id="CLU_045042_0_0_1"/>
<name>G7ISV8_MEDTR</name>
<dbReference type="InterPro" id="IPR032675">
    <property type="entry name" value="LRR_dom_sf"/>
</dbReference>
<dbReference type="OrthoDB" id="673865at2759"/>
<dbReference type="InterPro" id="IPR050232">
    <property type="entry name" value="FBL13/AtMIF1-like"/>
</dbReference>
<reference evidence="3 6" key="1">
    <citation type="journal article" date="2011" name="Nature">
        <title>The Medicago genome provides insight into the evolution of rhizobial symbioses.</title>
        <authorList>
            <person name="Young N.D."/>
            <person name="Debelle F."/>
            <person name="Oldroyd G.E."/>
            <person name="Geurts R."/>
            <person name="Cannon S.B."/>
            <person name="Udvardi M.K."/>
            <person name="Benedito V.A."/>
            <person name="Mayer K.F."/>
            <person name="Gouzy J."/>
            <person name="Schoof H."/>
            <person name="Van de Peer Y."/>
            <person name="Proost S."/>
            <person name="Cook D.R."/>
            <person name="Meyers B.C."/>
            <person name="Spannagl M."/>
            <person name="Cheung F."/>
            <person name="De Mita S."/>
            <person name="Krishnakumar V."/>
            <person name="Gundlach H."/>
            <person name="Zhou S."/>
            <person name="Mudge J."/>
            <person name="Bharti A.K."/>
            <person name="Murray J.D."/>
            <person name="Naoumkina M.A."/>
            <person name="Rosen B."/>
            <person name="Silverstein K.A."/>
            <person name="Tang H."/>
            <person name="Rombauts S."/>
            <person name="Zhao P.X."/>
            <person name="Zhou P."/>
            <person name="Barbe V."/>
            <person name="Bardou P."/>
            <person name="Bechner M."/>
            <person name="Bellec A."/>
            <person name="Berger A."/>
            <person name="Berges H."/>
            <person name="Bidwell S."/>
            <person name="Bisseling T."/>
            <person name="Choisne N."/>
            <person name="Couloux A."/>
            <person name="Denny R."/>
            <person name="Deshpande S."/>
            <person name="Dai X."/>
            <person name="Doyle J.J."/>
            <person name="Dudez A.M."/>
            <person name="Farmer A.D."/>
            <person name="Fouteau S."/>
            <person name="Franken C."/>
            <person name="Gibelin C."/>
            <person name="Gish J."/>
            <person name="Goldstein S."/>
            <person name="Gonzalez A.J."/>
            <person name="Green P.J."/>
            <person name="Hallab A."/>
            <person name="Hartog M."/>
            <person name="Hua A."/>
            <person name="Humphray S.J."/>
            <person name="Jeong D.H."/>
            <person name="Jing Y."/>
            <person name="Jocker A."/>
            <person name="Kenton S.M."/>
            <person name="Kim D.J."/>
            <person name="Klee K."/>
            <person name="Lai H."/>
            <person name="Lang C."/>
            <person name="Lin S."/>
            <person name="Macmil S.L."/>
            <person name="Magdelenat G."/>
            <person name="Matthews L."/>
            <person name="McCorrison J."/>
            <person name="Monaghan E.L."/>
            <person name="Mun J.H."/>
            <person name="Najar F.Z."/>
            <person name="Nicholson C."/>
            <person name="Noirot C."/>
            <person name="O'Bleness M."/>
            <person name="Paule C.R."/>
            <person name="Poulain J."/>
            <person name="Prion F."/>
            <person name="Qin B."/>
            <person name="Qu C."/>
            <person name="Retzel E.F."/>
            <person name="Riddle C."/>
            <person name="Sallet E."/>
            <person name="Samain S."/>
            <person name="Samson N."/>
            <person name="Sanders I."/>
            <person name="Saurat O."/>
            <person name="Scarpelli C."/>
            <person name="Schiex T."/>
            <person name="Segurens B."/>
            <person name="Severin A.J."/>
            <person name="Sherrier D.J."/>
            <person name="Shi R."/>
            <person name="Sims S."/>
            <person name="Singer S.R."/>
            <person name="Sinharoy S."/>
            <person name="Sterck L."/>
            <person name="Viollet A."/>
            <person name="Wang B.B."/>
            <person name="Wang K."/>
            <person name="Wang M."/>
            <person name="Wang X."/>
            <person name="Warfsmann J."/>
            <person name="Weissenbach J."/>
            <person name="White D.D."/>
            <person name="White J.D."/>
            <person name="Wiley G.B."/>
            <person name="Wincker P."/>
            <person name="Xing Y."/>
            <person name="Yang L."/>
            <person name="Yao Z."/>
            <person name="Ying F."/>
            <person name="Zhai J."/>
            <person name="Zhou L."/>
            <person name="Zuber A."/>
            <person name="Denarie J."/>
            <person name="Dixon R.A."/>
            <person name="May G.D."/>
            <person name="Schwartz D.C."/>
            <person name="Rogers J."/>
            <person name="Quetier F."/>
            <person name="Town C.D."/>
            <person name="Roe B.A."/>
        </authorList>
    </citation>
    <scope>NUCLEOTIDE SEQUENCE [LARGE SCALE GENOMIC DNA]</scope>
    <source>
        <strain evidence="3">A17</strain>
        <strain evidence="5 6">cv. Jemalong A17</strain>
    </source>
</reference>
<dbReference type="eggNOG" id="ENOG502QVFC">
    <property type="taxonomic scope" value="Eukaryota"/>
</dbReference>
<dbReference type="PaxDb" id="3880-AES65724"/>
<accession>G7ISV8</accession>
<dbReference type="Gene3D" id="3.80.10.10">
    <property type="entry name" value="Ribonuclease Inhibitor"/>
    <property type="match status" value="1"/>
</dbReference>
<dbReference type="Proteomes" id="UP000265566">
    <property type="component" value="Chromosome 2"/>
</dbReference>
<sequence>MARDNMELFSSILKPLLLAIVSFLPSQEATRTPILLQKWSKIWQSEENIDFNENFFVDSTSDENKQEQRKVFINFITSWIAHFPSRAINRFSLTVSNPQTCGETIERCVAFTIQRGVKELILDFPDPKWEDNDFDGKHALFQLPTHVYQLGLSLESLKLYSCGFDAQDFLNFGALKDLSLGWIEVKIKTLKKLLSICRTIESLNLKKCWNLANFDLGDEPLGLTRLVVNKCDSEYFIFNAPNLKYFKYSGVVFTSDINVRAIEEVDIDFSQESEFNERGNELCQILHDFSAANILTVCSYLLQVVPSGDEPVKMQSALNVKHLTLKTKMHSYELCGFEFMLNSCPLLEKLILDISPQLIFEDYTLPYQVDLKKFWQTRRVFPECLKNSLKVVEVIGLRATNEELMTCCFLMQGKVLEQINIKLWNEDDGKEEFRRGSAQLLVKAQKGSKNLQISID</sequence>
<dbReference type="InterPro" id="IPR055357">
    <property type="entry name" value="LRR_At1g61320_AtMIF1"/>
</dbReference>
<evidence type="ECO:0000256" key="1">
    <source>
        <dbReference type="SAM" id="SignalP"/>
    </source>
</evidence>
<dbReference type="Pfam" id="PF23622">
    <property type="entry name" value="LRR_At1g61320_AtMIF1"/>
    <property type="match status" value="1"/>
</dbReference>
<reference evidence="4" key="4">
    <citation type="journal article" date="2018" name="Nat. Plants">
        <title>Whole-genome landscape of Medicago truncatula symbiotic genes.</title>
        <authorList>
            <person name="Pecrix Y."/>
            <person name="Gamas P."/>
            <person name="Carrere S."/>
        </authorList>
    </citation>
    <scope>NUCLEOTIDE SEQUENCE</scope>
    <source>
        <tissue evidence="4">Leaves</tissue>
    </source>
</reference>
<evidence type="ECO:0000313" key="3">
    <source>
        <dbReference type="EMBL" id="AES65724.1"/>
    </source>
</evidence>
<feature type="domain" description="At1g61320/AtMIF1 LRR" evidence="2">
    <location>
        <begin position="102"/>
        <end position="428"/>
    </location>
</feature>
<dbReference type="OMA" id="FNENFFV"/>
<dbReference type="STRING" id="3880.G7ISV8"/>
<dbReference type="PANTHER" id="PTHR31900">
    <property type="entry name" value="F-BOX/RNI SUPERFAMILY PROTEIN-RELATED"/>
    <property type="match status" value="1"/>
</dbReference>
<keyword evidence="1" id="KW-0732">Signal</keyword>
<reference evidence="5" key="3">
    <citation type="submission" date="2015-04" db="UniProtKB">
        <authorList>
            <consortium name="EnsemblPlants"/>
        </authorList>
    </citation>
    <scope>IDENTIFICATION</scope>
    <source>
        <strain evidence="5">cv. Jemalong A17</strain>
    </source>
</reference>
<dbReference type="AlphaFoldDB" id="G7ISV8"/>
<organism evidence="3 6">
    <name type="scientific">Medicago truncatula</name>
    <name type="common">Barrel medic</name>
    <name type="synonym">Medicago tribuloides</name>
    <dbReference type="NCBI Taxonomy" id="3880"/>
    <lineage>
        <taxon>Eukaryota</taxon>
        <taxon>Viridiplantae</taxon>
        <taxon>Streptophyta</taxon>
        <taxon>Embryophyta</taxon>
        <taxon>Tracheophyta</taxon>
        <taxon>Spermatophyta</taxon>
        <taxon>Magnoliopsida</taxon>
        <taxon>eudicotyledons</taxon>
        <taxon>Gunneridae</taxon>
        <taxon>Pentapetalae</taxon>
        <taxon>rosids</taxon>
        <taxon>fabids</taxon>
        <taxon>Fabales</taxon>
        <taxon>Fabaceae</taxon>
        <taxon>Papilionoideae</taxon>
        <taxon>50 kb inversion clade</taxon>
        <taxon>NPAAA clade</taxon>
        <taxon>Hologalegina</taxon>
        <taxon>IRL clade</taxon>
        <taxon>Trifolieae</taxon>
        <taxon>Medicago</taxon>
    </lineage>
</organism>
<evidence type="ECO:0000259" key="2">
    <source>
        <dbReference type="Pfam" id="PF23622"/>
    </source>
</evidence>
<evidence type="ECO:0000313" key="6">
    <source>
        <dbReference type="Proteomes" id="UP000002051"/>
    </source>
</evidence>
<dbReference type="KEGG" id="mtr:11422908"/>